<evidence type="ECO:0000256" key="1">
    <source>
        <dbReference type="SAM" id="MobiDB-lite"/>
    </source>
</evidence>
<reference evidence="2" key="1">
    <citation type="submission" date="2013-11" db="EMBL/GenBank/DDBJ databases">
        <title>Genome sequence of the fusiform rust pathogen reveals effectors for host alternation and coevolution with pine.</title>
        <authorList>
            <consortium name="DOE Joint Genome Institute"/>
            <person name="Smith K."/>
            <person name="Pendleton A."/>
            <person name="Kubisiak T."/>
            <person name="Anderson C."/>
            <person name="Salamov A."/>
            <person name="Aerts A."/>
            <person name="Riley R."/>
            <person name="Clum A."/>
            <person name="Lindquist E."/>
            <person name="Ence D."/>
            <person name="Campbell M."/>
            <person name="Kronenberg Z."/>
            <person name="Feau N."/>
            <person name="Dhillon B."/>
            <person name="Hamelin R."/>
            <person name="Burleigh J."/>
            <person name="Smith J."/>
            <person name="Yandell M."/>
            <person name="Nelson C."/>
            <person name="Grigoriev I."/>
            <person name="Davis J."/>
        </authorList>
    </citation>
    <scope>NUCLEOTIDE SEQUENCE</scope>
    <source>
        <strain evidence="2">G11</strain>
    </source>
</reference>
<feature type="compositionally biased region" description="Polar residues" evidence="1">
    <location>
        <begin position="62"/>
        <end position="73"/>
    </location>
</feature>
<dbReference type="EMBL" id="MU167378">
    <property type="protein sequence ID" value="KAG0141638.1"/>
    <property type="molecule type" value="Genomic_DNA"/>
</dbReference>
<keyword evidence="3" id="KW-1185">Reference proteome</keyword>
<evidence type="ECO:0000313" key="3">
    <source>
        <dbReference type="Proteomes" id="UP000886653"/>
    </source>
</evidence>
<feature type="region of interest" description="Disordered" evidence="1">
    <location>
        <begin position="96"/>
        <end position="121"/>
    </location>
</feature>
<feature type="region of interest" description="Disordered" evidence="1">
    <location>
        <begin position="56"/>
        <end position="79"/>
    </location>
</feature>
<organism evidence="2 3">
    <name type="scientific">Cronartium quercuum f. sp. fusiforme G11</name>
    <dbReference type="NCBI Taxonomy" id="708437"/>
    <lineage>
        <taxon>Eukaryota</taxon>
        <taxon>Fungi</taxon>
        <taxon>Dikarya</taxon>
        <taxon>Basidiomycota</taxon>
        <taxon>Pucciniomycotina</taxon>
        <taxon>Pucciniomycetes</taxon>
        <taxon>Pucciniales</taxon>
        <taxon>Coleosporiaceae</taxon>
        <taxon>Cronartium</taxon>
    </lineage>
</organism>
<feature type="compositionally biased region" description="Polar residues" evidence="1">
    <location>
        <begin position="103"/>
        <end position="115"/>
    </location>
</feature>
<comment type="caution">
    <text evidence="2">The sequence shown here is derived from an EMBL/GenBank/DDBJ whole genome shotgun (WGS) entry which is preliminary data.</text>
</comment>
<feature type="region of interest" description="Disordered" evidence="1">
    <location>
        <begin position="172"/>
        <end position="233"/>
    </location>
</feature>
<evidence type="ECO:0000313" key="2">
    <source>
        <dbReference type="EMBL" id="KAG0141638.1"/>
    </source>
</evidence>
<proteinExistence type="predicted"/>
<dbReference type="AlphaFoldDB" id="A0A9P6T8M0"/>
<name>A0A9P6T8M0_9BASI</name>
<gene>
    <name evidence="2" type="ORF">CROQUDRAFT_685048</name>
</gene>
<feature type="compositionally biased region" description="Low complexity" evidence="1">
    <location>
        <begin position="208"/>
        <end position="233"/>
    </location>
</feature>
<accession>A0A9P6T8M0</accession>
<protein>
    <submittedName>
        <fullName evidence="2">Uncharacterized protein</fullName>
    </submittedName>
</protein>
<dbReference type="Proteomes" id="UP000886653">
    <property type="component" value="Unassembled WGS sequence"/>
</dbReference>
<sequence length="233" mass="25448">MPHNHSKGKAPKGKEIFVEDFDQEVVDYESGVRRQALREEQANIGSDSGQDLIIHLEPIPTSPHQPEASTSPLPESRSKRSVIFPLVDGLKRMMIKKSRSRNDNSTKISIPTPTGSDEEVDSSILQGDLDALAKADHPTLKRALKVLEKQERNRKRVGILATDAVCATLKEEFGDAPSSPLKRQGFLGNEDISEALKTEFGFQPSPPNSSEASENDSGSIYSQSSASSKNPNV</sequence>